<keyword evidence="2" id="KW-0479">Metal-binding</keyword>
<dbReference type="PANTHER" id="PTHR46910:SF3">
    <property type="entry name" value="HALOTOLERANCE PROTEIN 9-RELATED"/>
    <property type="match status" value="1"/>
</dbReference>
<dbReference type="InterPro" id="IPR036864">
    <property type="entry name" value="Zn2-C6_fun-type_DNA-bd_sf"/>
</dbReference>
<keyword evidence="4" id="KW-0238">DNA-binding</keyword>
<protein>
    <recommendedName>
        <fullName evidence="8">Zn(2)-C6 fungal-type domain-containing protein</fullName>
    </recommendedName>
</protein>
<keyword evidence="5" id="KW-0804">Transcription</keyword>
<proteinExistence type="predicted"/>
<dbReference type="InterPro" id="IPR001138">
    <property type="entry name" value="Zn2Cys6_DnaBD"/>
</dbReference>
<dbReference type="InterPro" id="IPR050987">
    <property type="entry name" value="AtrR-like"/>
</dbReference>
<organism evidence="9 10">
    <name type="scientific">Knufia peltigerae</name>
    <dbReference type="NCBI Taxonomy" id="1002370"/>
    <lineage>
        <taxon>Eukaryota</taxon>
        <taxon>Fungi</taxon>
        <taxon>Dikarya</taxon>
        <taxon>Ascomycota</taxon>
        <taxon>Pezizomycotina</taxon>
        <taxon>Eurotiomycetes</taxon>
        <taxon>Chaetothyriomycetidae</taxon>
        <taxon>Chaetothyriales</taxon>
        <taxon>Trichomeriaceae</taxon>
        <taxon>Knufia</taxon>
    </lineage>
</organism>
<dbReference type="Proteomes" id="UP001172681">
    <property type="component" value="Unassembled WGS sequence"/>
</dbReference>
<evidence type="ECO:0000256" key="6">
    <source>
        <dbReference type="ARBA" id="ARBA00023242"/>
    </source>
</evidence>
<sequence>MTDLAGVKFVADRPRRQNRSCDQCRSSKRRCLVTSPASENAPAICANCARLGHDCTFKFAQAQSNRSSRRSKTQKPGAADTDWFLGASLDGDTVVPTTMMELGNDLPGTWPEVSPPNGLDFFLSEFCLTPGPLDIGLPQTPKPNQASQLEGQNNLDQHPFTGGRIQNDINTPLCDAFNKPLHLLNSSLTGKIIEENLAQIYNVIVSGNALRWLPSIVPGKQKHVACENDSWLITAPDAPPLSNFVEGLIDPQSLPKPPSAGHLLQQSSTVPHMKTFEDGMTLLGAVRFLDHFGGLYGNHLGRFARKASDSALKEVLKAYSMQWLPARDGTLTGTTSSHTHLADARISTTSSISSLYHETWVHARDSLNSARNVRSFRVFYAILIFEAATAPEESHDWYFQISSFLDDAFDILRALGPLVRRHIKALGPSSLYSSALEKSLKFMEHFGYLRDTVSSLVGDRRCKLPDDFISRECAPLDTARTASADHTTEMPSTALGEAECSTAADVVRKFNRQHLYELLSTLRQFLRVKTALVDVGQTVCGHPEERPQMLVQVVEAMENMEKIMNPLIGISVENFNALQAESKVQLLTLSALRSLGLSRLAKIPATTSEGGADVTSIEIEWSSKLYSYQQDAASDLSQLMRQVQAQPSLEMFNLYHGLSADIPLTGYHITTELMVISLQQAIEQLINLHETSAHKSWRPEGFSLNLTEEDRWGDCIDYLMKGLLLLDVTVGGSWSVQCASQKLITSYGDILSDCWSTDFET</sequence>
<dbReference type="SUPFAM" id="SSF57701">
    <property type="entry name" value="Zn2/Cys6 DNA-binding domain"/>
    <property type="match status" value="1"/>
</dbReference>
<evidence type="ECO:0000256" key="2">
    <source>
        <dbReference type="ARBA" id="ARBA00022723"/>
    </source>
</evidence>
<keyword evidence="6" id="KW-0539">Nucleus</keyword>
<dbReference type="PROSITE" id="PS50048">
    <property type="entry name" value="ZN2_CY6_FUNGAL_2"/>
    <property type="match status" value="1"/>
</dbReference>
<gene>
    <name evidence="9" type="ORF">H2204_000926</name>
</gene>
<dbReference type="Gene3D" id="4.10.240.10">
    <property type="entry name" value="Zn(2)-C6 fungal-type DNA-binding domain"/>
    <property type="match status" value="1"/>
</dbReference>
<evidence type="ECO:0000256" key="7">
    <source>
        <dbReference type="SAM" id="MobiDB-lite"/>
    </source>
</evidence>
<reference evidence="9" key="1">
    <citation type="submission" date="2022-10" db="EMBL/GenBank/DDBJ databases">
        <title>Culturing micro-colonial fungi from biological soil crusts in the Mojave desert and describing Neophaeococcomyces mojavensis, and introducing the new genera and species Taxawa tesnikishii.</title>
        <authorList>
            <person name="Kurbessoian T."/>
            <person name="Stajich J.E."/>
        </authorList>
    </citation>
    <scope>NUCLEOTIDE SEQUENCE</scope>
    <source>
        <strain evidence="9">TK_35</strain>
    </source>
</reference>
<dbReference type="Pfam" id="PF00172">
    <property type="entry name" value="Zn_clus"/>
    <property type="match status" value="1"/>
</dbReference>
<dbReference type="AlphaFoldDB" id="A0AA39D2W5"/>
<feature type="compositionally biased region" description="Polar residues" evidence="7">
    <location>
        <begin position="142"/>
        <end position="156"/>
    </location>
</feature>
<comment type="caution">
    <text evidence="9">The sequence shown here is derived from an EMBL/GenBank/DDBJ whole genome shotgun (WGS) entry which is preliminary data.</text>
</comment>
<keyword evidence="10" id="KW-1185">Reference proteome</keyword>
<evidence type="ECO:0000259" key="8">
    <source>
        <dbReference type="PROSITE" id="PS50048"/>
    </source>
</evidence>
<name>A0AA39D2W5_9EURO</name>
<evidence type="ECO:0000313" key="10">
    <source>
        <dbReference type="Proteomes" id="UP001172681"/>
    </source>
</evidence>
<dbReference type="GO" id="GO:0005634">
    <property type="term" value="C:nucleus"/>
    <property type="evidence" value="ECO:0007669"/>
    <property type="project" value="UniProtKB-SubCell"/>
</dbReference>
<dbReference type="GO" id="GO:0003677">
    <property type="term" value="F:DNA binding"/>
    <property type="evidence" value="ECO:0007669"/>
    <property type="project" value="UniProtKB-KW"/>
</dbReference>
<evidence type="ECO:0000256" key="5">
    <source>
        <dbReference type="ARBA" id="ARBA00023163"/>
    </source>
</evidence>
<dbReference type="PANTHER" id="PTHR46910">
    <property type="entry name" value="TRANSCRIPTION FACTOR PDR1"/>
    <property type="match status" value="1"/>
</dbReference>
<dbReference type="GO" id="GO:0000981">
    <property type="term" value="F:DNA-binding transcription factor activity, RNA polymerase II-specific"/>
    <property type="evidence" value="ECO:0007669"/>
    <property type="project" value="InterPro"/>
</dbReference>
<dbReference type="CDD" id="cd00067">
    <property type="entry name" value="GAL4"/>
    <property type="match status" value="1"/>
</dbReference>
<dbReference type="SMART" id="SM00066">
    <property type="entry name" value="GAL4"/>
    <property type="match status" value="1"/>
</dbReference>
<evidence type="ECO:0000256" key="4">
    <source>
        <dbReference type="ARBA" id="ARBA00023125"/>
    </source>
</evidence>
<evidence type="ECO:0000256" key="1">
    <source>
        <dbReference type="ARBA" id="ARBA00004123"/>
    </source>
</evidence>
<feature type="region of interest" description="Disordered" evidence="7">
    <location>
        <begin position="141"/>
        <end position="164"/>
    </location>
</feature>
<comment type="subcellular location">
    <subcellularLocation>
        <location evidence="1">Nucleus</location>
    </subcellularLocation>
</comment>
<keyword evidence="3" id="KW-0805">Transcription regulation</keyword>
<feature type="domain" description="Zn(2)-C6 fungal-type" evidence="8">
    <location>
        <begin position="20"/>
        <end position="57"/>
    </location>
</feature>
<dbReference type="GO" id="GO:0008270">
    <property type="term" value="F:zinc ion binding"/>
    <property type="evidence" value="ECO:0007669"/>
    <property type="project" value="InterPro"/>
</dbReference>
<evidence type="ECO:0000313" key="9">
    <source>
        <dbReference type="EMBL" id="KAJ9646263.1"/>
    </source>
</evidence>
<dbReference type="EMBL" id="JAPDRN010000003">
    <property type="protein sequence ID" value="KAJ9646263.1"/>
    <property type="molecule type" value="Genomic_DNA"/>
</dbReference>
<evidence type="ECO:0000256" key="3">
    <source>
        <dbReference type="ARBA" id="ARBA00023015"/>
    </source>
</evidence>
<accession>A0AA39D2W5</accession>